<gene>
    <name evidence="5" type="ORF">NEMVEDRAFT_v1g157401</name>
</gene>
<dbReference type="EMBL" id="DS479710">
    <property type="protein sequence ID" value="EDO25426.1"/>
    <property type="molecule type" value="Genomic_DNA"/>
</dbReference>
<evidence type="ECO:0000256" key="3">
    <source>
        <dbReference type="ARBA" id="ARBA00031562"/>
    </source>
</evidence>
<dbReference type="PANTHER" id="PTHR11993:SF10">
    <property type="entry name" value="NADH DEHYDROGENASE [UBIQUINONE] IRON-SULFUR PROTEIN 2, MITOCHONDRIAL"/>
    <property type="match status" value="1"/>
</dbReference>
<dbReference type="GO" id="GO:0048038">
    <property type="term" value="F:quinone binding"/>
    <property type="evidence" value="ECO:0007669"/>
    <property type="project" value="InterPro"/>
</dbReference>
<accession>A8DWI3</accession>
<evidence type="ECO:0000313" key="6">
    <source>
        <dbReference type="Proteomes" id="UP000001593"/>
    </source>
</evidence>
<dbReference type="STRING" id="45351.A8DWI3"/>
<dbReference type="SUPFAM" id="SSF56762">
    <property type="entry name" value="HydB/Nqo4-like"/>
    <property type="match status" value="1"/>
</dbReference>
<dbReference type="GO" id="GO:0016651">
    <property type="term" value="F:oxidoreductase activity, acting on NAD(P)H"/>
    <property type="evidence" value="ECO:0007669"/>
    <property type="project" value="InterPro"/>
</dbReference>
<feature type="domain" description="NADH-quinone oxidoreductase subunit D" evidence="4">
    <location>
        <begin position="1"/>
        <end position="150"/>
    </location>
</feature>
<dbReference type="Gene3D" id="1.10.645.10">
    <property type="entry name" value="Cytochrome-c3 Hydrogenase, chain B"/>
    <property type="match status" value="1"/>
</dbReference>
<evidence type="ECO:0000259" key="4">
    <source>
        <dbReference type="Pfam" id="PF00346"/>
    </source>
</evidence>
<dbReference type="Proteomes" id="UP000001593">
    <property type="component" value="Unassembled WGS sequence"/>
</dbReference>
<dbReference type="eggNOG" id="KOG2870">
    <property type="taxonomic scope" value="Eukaryota"/>
</dbReference>
<sequence>LDFQIPVGRNGDCYDRYLLRVEEMRQSLIIVQQCLVNIKPGLVKVDDKKITPPSRANMKFSMESLIHHFKLYTEGYSLPVASSYSVVEAPKGEFGLYIVSDGTNKPYRCRIKAPGFLHLQSLDYMSKGHMIADVVTIVGTQDIVFGEIDR</sequence>
<reference evidence="5 6" key="1">
    <citation type="journal article" date="2007" name="Science">
        <title>Sea anemone genome reveals ancestral eumetazoan gene repertoire and genomic organization.</title>
        <authorList>
            <person name="Putnam N.H."/>
            <person name="Srivastava M."/>
            <person name="Hellsten U."/>
            <person name="Dirks B."/>
            <person name="Chapman J."/>
            <person name="Salamov A."/>
            <person name="Terry A."/>
            <person name="Shapiro H."/>
            <person name="Lindquist E."/>
            <person name="Kapitonov V.V."/>
            <person name="Jurka J."/>
            <person name="Genikhovich G."/>
            <person name="Grigoriev I.V."/>
            <person name="Lucas S.M."/>
            <person name="Steele R.E."/>
            <person name="Finnerty J.R."/>
            <person name="Technau U."/>
            <person name="Martindale M.Q."/>
            <person name="Rokhsar D.S."/>
        </authorList>
    </citation>
    <scope>NUCLEOTIDE SEQUENCE [LARGE SCALE GENOMIC DNA]</scope>
    <source>
        <strain evidence="6">CH2 X CH6</strain>
    </source>
</reference>
<dbReference type="InParanoid" id="A8DWI3"/>
<dbReference type="OMA" id="HESARPF"/>
<evidence type="ECO:0000256" key="1">
    <source>
        <dbReference type="ARBA" id="ARBA00005769"/>
    </source>
</evidence>
<proteinExistence type="inferred from homology"/>
<dbReference type="PANTHER" id="PTHR11993">
    <property type="entry name" value="NADH-UBIQUINONE OXIDOREDUCTASE 49 KDA SUBUNIT"/>
    <property type="match status" value="1"/>
</dbReference>
<organism evidence="5 6">
    <name type="scientific">Nematostella vectensis</name>
    <name type="common">Starlet sea anemone</name>
    <dbReference type="NCBI Taxonomy" id="45351"/>
    <lineage>
        <taxon>Eukaryota</taxon>
        <taxon>Metazoa</taxon>
        <taxon>Cnidaria</taxon>
        <taxon>Anthozoa</taxon>
        <taxon>Hexacorallia</taxon>
        <taxon>Actiniaria</taxon>
        <taxon>Edwardsiidae</taxon>
        <taxon>Nematostella</taxon>
    </lineage>
</organism>
<dbReference type="AlphaFoldDB" id="A8DWI3"/>
<comment type="similarity">
    <text evidence="1">Belongs to the complex I 49 kDa subunit family.</text>
</comment>
<dbReference type="GO" id="GO:0051287">
    <property type="term" value="F:NAD binding"/>
    <property type="evidence" value="ECO:0007669"/>
    <property type="project" value="InterPro"/>
</dbReference>
<dbReference type="InterPro" id="IPR022885">
    <property type="entry name" value="NDH1_su_D/H"/>
</dbReference>
<evidence type="ECO:0000313" key="5">
    <source>
        <dbReference type="EMBL" id="EDO25426.1"/>
    </source>
</evidence>
<keyword evidence="6" id="KW-1185">Reference proteome</keyword>
<feature type="non-terminal residue" evidence="5">
    <location>
        <position position="1"/>
    </location>
</feature>
<dbReference type="PhylomeDB" id="A8DWI3"/>
<dbReference type="HOGENOM" id="CLU_015134_6_3_1"/>
<name>A8DWI3_NEMVE</name>
<dbReference type="Pfam" id="PF00346">
    <property type="entry name" value="Complex1_49kDa"/>
    <property type="match status" value="1"/>
</dbReference>
<dbReference type="InterPro" id="IPR029014">
    <property type="entry name" value="NiFe-Hase_large"/>
</dbReference>
<evidence type="ECO:0000256" key="2">
    <source>
        <dbReference type="ARBA" id="ARBA00030505"/>
    </source>
</evidence>
<protein>
    <recommendedName>
        <fullName evidence="2">Complex I-49kD</fullName>
    </recommendedName>
    <alternativeName>
        <fullName evidence="3">NADH-ubiquinone oxidoreductase 49 kDa subunit</fullName>
    </alternativeName>
</protein>
<dbReference type="InterPro" id="IPR001135">
    <property type="entry name" value="NADH_Q_OxRdtase_suD"/>
</dbReference>